<feature type="compositionally biased region" description="Low complexity" evidence="1">
    <location>
        <begin position="115"/>
        <end position="132"/>
    </location>
</feature>
<evidence type="ECO:0000256" key="1">
    <source>
        <dbReference type="SAM" id="MobiDB-lite"/>
    </source>
</evidence>
<proteinExistence type="predicted"/>
<comment type="caution">
    <text evidence="3">The sequence shown here is derived from an EMBL/GenBank/DDBJ whole genome shotgun (WGS) entry which is preliminary data.</text>
</comment>
<dbReference type="RefSeq" id="WP_344754276.1">
    <property type="nucleotide sequence ID" value="NZ_BAABBW010000003.1"/>
</dbReference>
<evidence type="ECO:0000313" key="3">
    <source>
        <dbReference type="EMBL" id="GAA4175749.1"/>
    </source>
</evidence>
<organism evidence="3 4">
    <name type="scientific">Gryllotalpicola koreensis</name>
    <dbReference type="NCBI Taxonomy" id="993086"/>
    <lineage>
        <taxon>Bacteria</taxon>
        <taxon>Bacillati</taxon>
        <taxon>Actinomycetota</taxon>
        <taxon>Actinomycetes</taxon>
        <taxon>Micrococcales</taxon>
        <taxon>Microbacteriaceae</taxon>
        <taxon>Gryllotalpicola</taxon>
    </lineage>
</organism>
<name>A0ABP8A1R1_9MICO</name>
<sequence length="146" mass="15949">MKFASWKKVYDPIVLPIEGADGVEREYTLPVVNGVDGNLLKVARDPESGVTLTNDDVYRIYLGDAHKQMVEDGVSARAISRALITAQFDLEVNRDMAQAYWESGDVPKATAAWLSRSTSTPSDDSTDADGTTKPPASTSGTKRRRK</sequence>
<dbReference type="Proteomes" id="UP001501079">
    <property type="component" value="Unassembled WGS sequence"/>
</dbReference>
<feature type="domain" description="DUF7426" evidence="2">
    <location>
        <begin position="12"/>
        <end position="127"/>
    </location>
</feature>
<evidence type="ECO:0000313" key="4">
    <source>
        <dbReference type="Proteomes" id="UP001501079"/>
    </source>
</evidence>
<dbReference type="EMBL" id="BAABBW010000003">
    <property type="protein sequence ID" value="GAA4175749.1"/>
    <property type="molecule type" value="Genomic_DNA"/>
</dbReference>
<gene>
    <name evidence="3" type="ORF">GCM10022287_21850</name>
</gene>
<accession>A0ABP8A1R1</accession>
<protein>
    <recommendedName>
        <fullName evidence="2">DUF7426 domain-containing protein</fullName>
    </recommendedName>
</protein>
<dbReference type="InterPro" id="IPR055849">
    <property type="entry name" value="DUF7426"/>
</dbReference>
<feature type="region of interest" description="Disordered" evidence="1">
    <location>
        <begin position="112"/>
        <end position="146"/>
    </location>
</feature>
<evidence type="ECO:0000259" key="2">
    <source>
        <dbReference type="Pfam" id="PF24201"/>
    </source>
</evidence>
<dbReference type="Pfam" id="PF24201">
    <property type="entry name" value="DUF7426"/>
    <property type="match status" value="1"/>
</dbReference>
<reference evidence="4" key="1">
    <citation type="journal article" date="2019" name="Int. J. Syst. Evol. Microbiol.">
        <title>The Global Catalogue of Microorganisms (GCM) 10K type strain sequencing project: providing services to taxonomists for standard genome sequencing and annotation.</title>
        <authorList>
            <consortium name="The Broad Institute Genomics Platform"/>
            <consortium name="The Broad Institute Genome Sequencing Center for Infectious Disease"/>
            <person name="Wu L."/>
            <person name="Ma J."/>
        </authorList>
    </citation>
    <scope>NUCLEOTIDE SEQUENCE [LARGE SCALE GENOMIC DNA]</scope>
    <source>
        <strain evidence="4">JCM 17591</strain>
    </source>
</reference>
<keyword evidence="4" id="KW-1185">Reference proteome</keyword>